<feature type="signal peptide" evidence="1">
    <location>
        <begin position="1"/>
        <end position="18"/>
    </location>
</feature>
<sequence length="209" mass="22624">MKRLISLAILGTVLAVSACSAPGTVTRNAPLEFGSAQSAPSSVASLAQDWRVEGLVVDVPTSLTVSEANTIKPRADIVWREDPIGNRHQQVADVMTPPLRQALARLDGDVPVQVRLVMTRFHALTDRTRYSNLRGEHEIEFDLVVRHAETGAVLYGPTHVDVTFPALVGPDAVAAERDGIFQRDRIQARLRSWAGEAFGGDPMLVAGLN</sequence>
<dbReference type="PROSITE" id="PS51257">
    <property type="entry name" value="PROKAR_LIPOPROTEIN"/>
    <property type="match status" value="1"/>
</dbReference>
<protein>
    <recommendedName>
        <fullName evidence="4">ABC-type transport auxiliary lipoprotein component domain-containing protein</fullName>
    </recommendedName>
</protein>
<feature type="chain" id="PRO_5018292470" description="ABC-type transport auxiliary lipoprotein component domain-containing protein" evidence="1">
    <location>
        <begin position="19"/>
        <end position="209"/>
    </location>
</feature>
<evidence type="ECO:0000313" key="2">
    <source>
        <dbReference type="EMBL" id="RMA43182.1"/>
    </source>
</evidence>
<dbReference type="AlphaFoldDB" id="A0A3L9Y4C5"/>
<dbReference type="RefSeq" id="WP_121897117.1">
    <property type="nucleotide sequence ID" value="NZ_RCNT01000002.1"/>
</dbReference>
<proteinExistence type="predicted"/>
<comment type="caution">
    <text evidence="2">The sequence shown here is derived from an EMBL/GenBank/DDBJ whole genome shotgun (WGS) entry which is preliminary data.</text>
</comment>
<name>A0A3L9Y4C5_9RHOB</name>
<accession>A0A3L9Y4C5</accession>
<evidence type="ECO:0008006" key="4">
    <source>
        <dbReference type="Google" id="ProtNLM"/>
    </source>
</evidence>
<gene>
    <name evidence="2" type="ORF">D9R08_06035</name>
</gene>
<dbReference type="Pfam" id="PF20569">
    <property type="entry name" value="DUF6778"/>
    <property type="match status" value="1"/>
</dbReference>
<reference evidence="2 3" key="1">
    <citation type="submission" date="2018-10" db="EMBL/GenBank/DDBJ databases">
        <authorList>
            <person name="Jung H.S."/>
            <person name="Jeon C.O."/>
        </authorList>
    </citation>
    <scope>NUCLEOTIDE SEQUENCE [LARGE SCALE GENOMIC DNA]</scope>
    <source>
        <strain evidence="2 3">MA-7-27</strain>
    </source>
</reference>
<organism evidence="2 3">
    <name type="scientific">Rhodophyticola porphyridii</name>
    <dbReference type="NCBI Taxonomy" id="1852017"/>
    <lineage>
        <taxon>Bacteria</taxon>
        <taxon>Pseudomonadati</taxon>
        <taxon>Pseudomonadota</taxon>
        <taxon>Alphaproteobacteria</taxon>
        <taxon>Rhodobacterales</taxon>
        <taxon>Roseobacteraceae</taxon>
        <taxon>Rhodophyticola</taxon>
    </lineage>
</organism>
<dbReference type="Proteomes" id="UP000281343">
    <property type="component" value="Unassembled WGS sequence"/>
</dbReference>
<keyword evidence="1" id="KW-0732">Signal</keyword>
<evidence type="ECO:0000313" key="3">
    <source>
        <dbReference type="Proteomes" id="UP000281343"/>
    </source>
</evidence>
<dbReference type="InterPro" id="IPR046705">
    <property type="entry name" value="DUF6778"/>
</dbReference>
<evidence type="ECO:0000256" key="1">
    <source>
        <dbReference type="SAM" id="SignalP"/>
    </source>
</evidence>
<dbReference type="EMBL" id="RCNT01000002">
    <property type="protein sequence ID" value="RMA43182.1"/>
    <property type="molecule type" value="Genomic_DNA"/>
</dbReference>
<keyword evidence="3" id="KW-1185">Reference proteome</keyword>
<dbReference type="OrthoDB" id="7836640at2"/>